<comment type="caution">
    <text evidence="1">The sequence shown here is derived from an EMBL/GenBank/DDBJ whole genome shotgun (WGS) entry which is preliminary data.</text>
</comment>
<evidence type="ECO:0008006" key="3">
    <source>
        <dbReference type="Google" id="ProtNLM"/>
    </source>
</evidence>
<dbReference type="OrthoDB" id="120986at2759"/>
<keyword evidence="2" id="KW-1185">Reference proteome</keyword>
<dbReference type="EMBL" id="NBNE01006426">
    <property type="protein sequence ID" value="OWZ02059.1"/>
    <property type="molecule type" value="Genomic_DNA"/>
</dbReference>
<proteinExistence type="predicted"/>
<name>A0A225VAT8_9STRA</name>
<protein>
    <recommendedName>
        <fullName evidence="3">DUF659 domain-containing protein</fullName>
    </recommendedName>
</protein>
<reference evidence="2" key="1">
    <citation type="submission" date="2017-03" db="EMBL/GenBank/DDBJ databases">
        <title>Phytopthora megakarya and P. palmivora, two closely related causual agents of cacao black pod achieved similar genome size and gene model numbers by different mechanisms.</title>
        <authorList>
            <person name="Ali S."/>
            <person name="Shao J."/>
            <person name="Larry D.J."/>
            <person name="Kronmiller B."/>
            <person name="Shen D."/>
            <person name="Strem M.D."/>
            <person name="Melnick R.L."/>
            <person name="Guiltinan M.J."/>
            <person name="Tyler B.M."/>
            <person name="Meinhardt L.W."/>
            <person name="Bailey B.A."/>
        </authorList>
    </citation>
    <scope>NUCLEOTIDE SEQUENCE [LARGE SCALE GENOMIC DNA]</scope>
    <source>
        <strain evidence="2">zdho120</strain>
    </source>
</reference>
<accession>A0A225VAT8</accession>
<gene>
    <name evidence="1" type="ORF">PHMEG_00026445</name>
</gene>
<organism evidence="1 2">
    <name type="scientific">Phytophthora megakarya</name>
    <dbReference type="NCBI Taxonomy" id="4795"/>
    <lineage>
        <taxon>Eukaryota</taxon>
        <taxon>Sar</taxon>
        <taxon>Stramenopiles</taxon>
        <taxon>Oomycota</taxon>
        <taxon>Peronosporomycetes</taxon>
        <taxon>Peronosporales</taxon>
        <taxon>Peronosporaceae</taxon>
        <taxon>Phytophthora</taxon>
    </lineage>
</organism>
<dbReference type="Proteomes" id="UP000198211">
    <property type="component" value="Unassembled WGS sequence"/>
</dbReference>
<dbReference type="AlphaFoldDB" id="A0A225VAT8"/>
<evidence type="ECO:0000313" key="1">
    <source>
        <dbReference type="EMBL" id="OWZ02059.1"/>
    </source>
</evidence>
<sequence length="79" mass="8664">MLNMKNEGWSIGAVVTDNVGQCGRARRILSLRWPEIVFVICCAHDLNNLVHAVLKSDNAEVANQASDAMNSLNASYTFV</sequence>
<evidence type="ECO:0000313" key="2">
    <source>
        <dbReference type="Proteomes" id="UP000198211"/>
    </source>
</evidence>